<dbReference type="EMBL" id="QKWP01000399">
    <property type="protein sequence ID" value="RIB20764.1"/>
    <property type="molecule type" value="Genomic_DNA"/>
</dbReference>
<accession>A0A397VE94</accession>
<dbReference type="Proteomes" id="UP000266673">
    <property type="component" value="Unassembled WGS sequence"/>
</dbReference>
<comment type="caution">
    <text evidence="1">The sequence shown here is derived from an EMBL/GenBank/DDBJ whole genome shotgun (WGS) entry which is preliminary data.</text>
</comment>
<protein>
    <submittedName>
        <fullName evidence="1">Uncharacterized protein</fullName>
    </submittedName>
</protein>
<evidence type="ECO:0000313" key="1">
    <source>
        <dbReference type="EMBL" id="RIB20764.1"/>
    </source>
</evidence>
<gene>
    <name evidence="1" type="ORF">C2G38_2302598</name>
</gene>
<evidence type="ECO:0000313" key="2">
    <source>
        <dbReference type="Proteomes" id="UP000266673"/>
    </source>
</evidence>
<name>A0A397VE94_9GLOM</name>
<sequence length="149" mass="17272">MVWDILTLEFKVTLPTEWDVCCTRNLVINDKGTLLAVWFKEIRVDFGPELHEVDKLDVRNLDELLKDKINNMSSKLVAEEVLKEIEENGSSKLEFNDEKWIIKKIDSWFSSYDTSDSKVAEGVLISYNTSNVKDAESVLKEIKENRENN</sequence>
<reference evidence="1 2" key="1">
    <citation type="submission" date="2018-06" db="EMBL/GenBank/DDBJ databases">
        <title>Comparative genomics reveals the genomic features of Rhizophagus irregularis, R. cerebriforme, R. diaphanum and Gigaspora rosea, and their symbiotic lifestyle signature.</title>
        <authorList>
            <person name="Morin E."/>
            <person name="San Clemente H."/>
            <person name="Chen E.C.H."/>
            <person name="De La Providencia I."/>
            <person name="Hainaut M."/>
            <person name="Kuo A."/>
            <person name="Kohler A."/>
            <person name="Murat C."/>
            <person name="Tang N."/>
            <person name="Roy S."/>
            <person name="Loubradou J."/>
            <person name="Henrissat B."/>
            <person name="Grigoriev I.V."/>
            <person name="Corradi N."/>
            <person name="Roux C."/>
            <person name="Martin F.M."/>
        </authorList>
    </citation>
    <scope>NUCLEOTIDE SEQUENCE [LARGE SCALE GENOMIC DNA]</scope>
    <source>
        <strain evidence="1 2">DAOM 194757</strain>
    </source>
</reference>
<proteinExistence type="predicted"/>
<dbReference type="AlphaFoldDB" id="A0A397VE94"/>
<keyword evidence="2" id="KW-1185">Reference proteome</keyword>
<organism evidence="1 2">
    <name type="scientific">Gigaspora rosea</name>
    <dbReference type="NCBI Taxonomy" id="44941"/>
    <lineage>
        <taxon>Eukaryota</taxon>
        <taxon>Fungi</taxon>
        <taxon>Fungi incertae sedis</taxon>
        <taxon>Mucoromycota</taxon>
        <taxon>Glomeromycotina</taxon>
        <taxon>Glomeromycetes</taxon>
        <taxon>Diversisporales</taxon>
        <taxon>Gigasporaceae</taxon>
        <taxon>Gigaspora</taxon>
    </lineage>
</organism>